<evidence type="ECO:0000256" key="1">
    <source>
        <dbReference type="ARBA" id="ARBA00004370"/>
    </source>
</evidence>
<protein>
    <submittedName>
        <fullName evidence="9">G_PROTEIN_RECEP_F1_2 domain-containing protein</fullName>
    </submittedName>
</protein>
<feature type="transmembrane region" description="Helical" evidence="6">
    <location>
        <begin position="296"/>
        <end position="315"/>
    </location>
</feature>
<evidence type="ECO:0000313" key="8">
    <source>
        <dbReference type="Proteomes" id="UP000035642"/>
    </source>
</evidence>
<dbReference type="PANTHER" id="PTHR46895:SF1">
    <property type="entry name" value="G-PROTEIN COUPLED RECEPTORS FAMILY 1 PROFILE DOMAIN-CONTAINING PROTEIN"/>
    <property type="match status" value="1"/>
</dbReference>
<accession>A0A0K0DHA7</accession>
<dbReference type="CDD" id="cd14978">
    <property type="entry name" value="7tmA_FMRFamide_R-like"/>
    <property type="match status" value="1"/>
</dbReference>
<evidence type="ECO:0000256" key="2">
    <source>
        <dbReference type="ARBA" id="ARBA00022692"/>
    </source>
</evidence>
<reference evidence="9" key="2">
    <citation type="submission" date="2016-04" db="UniProtKB">
        <authorList>
            <consortium name="WormBaseParasite"/>
        </authorList>
    </citation>
    <scope>IDENTIFICATION</scope>
</reference>
<feature type="transmembrane region" description="Helical" evidence="6">
    <location>
        <begin position="267"/>
        <end position="284"/>
    </location>
</feature>
<comment type="similarity">
    <text evidence="5">Belongs to the G-protein coupled receptor 1 family.</text>
</comment>
<feature type="transmembrane region" description="Helical" evidence="6">
    <location>
        <begin position="59"/>
        <end position="85"/>
    </location>
</feature>
<evidence type="ECO:0000256" key="3">
    <source>
        <dbReference type="ARBA" id="ARBA00022989"/>
    </source>
</evidence>
<keyword evidence="4 6" id="KW-0472">Membrane</keyword>
<evidence type="ECO:0000256" key="5">
    <source>
        <dbReference type="RuleBase" id="RU000688"/>
    </source>
</evidence>
<keyword evidence="5" id="KW-0297">G-protein coupled receptor</keyword>
<keyword evidence="3 6" id="KW-1133">Transmembrane helix</keyword>
<evidence type="ECO:0000313" key="9">
    <source>
        <dbReference type="WBParaSite" id="ACAC_0001055201-mRNA-1"/>
    </source>
</evidence>
<dbReference type="PROSITE" id="PS50262">
    <property type="entry name" value="G_PROTEIN_RECEP_F1_2"/>
    <property type="match status" value="1"/>
</dbReference>
<dbReference type="WBParaSite" id="ACAC_0001055201-mRNA-1">
    <property type="protein sequence ID" value="ACAC_0001055201-mRNA-1"/>
    <property type="gene ID" value="ACAC_0001055201"/>
</dbReference>
<dbReference type="InterPro" id="IPR000276">
    <property type="entry name" value="GPCR_Rhodpsn"/>
</dbReference>
<name>A0A0K0DHA7_ANGCA</name>
<evidence type="ECO:0000256" key="4">
    <source>
        <dbReference type="ARBA" id="ARBA00023136"/>
    </source>
</evidence>
<dbReference type="PANTHER" id="PTHR46895">
    <property type="entry name" value="PROTEIN CBG20548-RELATED"/>
    <property type="match status" value="1"/>
</dbReference>
<dbReference type="GO" id="GO:0004930">
    <property type="term" value="F:G protein-coupled receptor activity"/>
    <property type="evidence" value="ECO:0007669"/>
    <property type="project" value="UniProtKB-KW"/>
</dbReference>
<dbReference type="GO" id="GO:0016020">
    <property type="term" value="C:membrane"/>
    <property type="evidence" value="ECO:0007669"/>
    <property type="project" value="UniProtKB-SubCell"/>
</dbReference>
<feature type="transmembrane region" description="Helical" evidence="6">
    <location>
        <begin position="25"/>
        <end position="47"/>
    </location>
</feature>
<dbReference type="PRINTS" id="PR00237">
    <property type="entry name" value="GPCRRHODOPSN"/>
</dbReference>
<organism evidence="8 9">
    <name type="scientific">Angiostrongylus cantonensis</name>
    <name type="common">Rat lungworm</name>
    <dbReference type="NCBI Taxonomy" id="6313"/>
    <lineage>
        <taxon>Eukaryota</taxon>
        <taxon>Metazoa</taxon>
        <taxon>Ecdysozoa</taxon>
        <taxon>Nematoda</taxon>
        <taxon>Chromadorea</taxon>
        <taxon>Rhabditida</taxon>
        <taxon>Rhabditina</taxon>
        <taxon>Rhabditomorpha</taxon>
        <taxon>Strongyloidea</taxon>
        <taxon>Metastrongylidae</taxon>
        <taxon>Angiostrongylus</taxon>
    </lineage>
</organism>
<keyword evidence="5" id="KW-0675">Receptor</keyword>
<dbReference type="InterPro" id="IPR017452">
    <property type="entry name" value="GPCR_Rhodpsn_7TM"/>
</dbReference>
<dbReference type="Pfam" id="PF00001">
    <property type="entry name" value="7tm_1"/>
    <property type="match status" value="1"/>
</dbReference>
<feature type="transmembrane region" description="Helical" evidence="6">
    <location>
        <begin position="144"/>
        <end position="164"/>
    </location>
</feature>
<feature type="transmembrane region" description="Helical" evidence="6">
    <location>
        <begin position="209"/>
        <end position="231"/>
    </location>
</feature>
<feature type="transmembrane region" description="Helical" evidence="6">
    <location>
        <begin position="105"/>
        <end position="123"/>
    </location>
</feature>
<keyword evidence="2 5" id="KW-0812">Transmembrane</keyword>
<dbReference type="Gene3D" id="1.20.1070.10">
    <property type="entry name" value="Rhodopsin 7-helix transmembrane proteins"/>
    <property type="match status" value="1"/>
</dbReference>
<proteinExistence type="inferred from homology"/>
<evidence type="ECO:0000256" key="6">
    <source>
        <dbReference type="SAM" id="Phobius"/>
    </source>
</evidence>
<keyword evidence="5" id="KW-0807">Transducer</keyword>
<keyword evidence="8" id="KW-1185">Reference proteome</keyword>
<sequence>MTIQFVNGTCPEMYKPLMTGGMNAFYMYVFPIQFFLGVIGNALNLCVLLSRHMQSEANYLLSALAIADILLFLTLIPEALGVWRIFYTNDLFRRFYYRSHTMRHWFSNVFSCMASWLILAVSVERYMGISSPMHTRCEWRESRVRYLVLFIVMGSLMLTAFHHFEYKYGYTTMCNGTLTYAKLVHLEKVRHLFPSTLKLYGTFLKVSQIALVVVLPLVGVVVLNLKIIVVLRRSSVLVTRSTRISSDNHNDEFLRDTDSRQRRDRKVTITVLAIITCFFLTHVLNRIRSMQDFFKGFAKTHVMNFVLFCMSSAFFRRRLLIIIRSRVSIAKMFQ</sequence>
<feature type="domain" description="G-protein coupled receptors family 1 profile" evidence="7">
    <location>
        <begin position="40"/>
        <end position="280"/>
    </location>
</feature>
<comment type="subcellular location">
    <subcellularLocation>
        <location evidence="1">Membrane</location>
    </subcellularLocation>
</comment>
<dbReference type="PROSITE" id="PS00237">
    <property type="entry name" value="G_PROTEIN_RECEP_F1_1"/>
    <property type="match status" value="1"/>
</dbReference>
<dbReference type="STRING" id="6313.A0A0K0DHA7"/>
<reference evidence="8" key="1">
    <citation type="submission" date="2012-09" db="EMBL/GenBank/DDBJ databases">
        <authorList>
            <person name="Martin A.A."/>
        </authorList>
    </citation>
    <scope>NUCLEOTIDE SEQUENCE</scope>
</reference>
<dbReference type="Proteomes" id="UP000035642">
    <property type="component" value="Unassembled WGS sequence"/>
</dbReference>
<evidence type="ECO:0000259" key="7">
    <source>
        <dbReference type="PROSITE" id="PS50262"/>
    </source>
</evidence>
<dbReference type="AlphaFoldDB" id="A0A0K0DHA7"/>
<dbReference type="SUPFAM" id="SSF81321">
    <property type="entry name" value="Family A G protein-coupled receptor-like"/>
    <property type="match status" value="1"/>
</dbReference>